<dbReference type="OrthoDB" id="9791324at2"/>
<protein>
    <recommendedName>
        <fullName evidence="9">TRAP transporter small permease protein</fullName>
    </recommendedName>
</protein>
<dbReference type="GO" id="GO:0022857">
    <property type="term" value="F:transmembrane transporter activity"/>
    <property type="evidence" value="ECO:0007669"/>
    <property type="project" value="UniProtKB-UniRule"/>
</dbReference>
<feature type="transmembrane region" description="Helical" evidence="9">
    <location>
        <begin position="145"/>
        <end position="164"/>
    </location>
</feature>
<dbReference type="InterPro" id="IPR007387">
    <property type="entry name" value="TRAP_DctQ"/>
</dbReference>
<comment type="subunit">
    <text evidence="9">The complex comprises the extracytoplasmic solute receptor protein and the two transmembrane proteins.</text>
</comment>
<evidence type="ECO:0000256" key="8">
    <source>
        <dbReference type="ARBA" id="ARBA00038436"/>
    </source>
</evidence>
<dbReference type="PANTHER" id="PTHR35011:SF2">
    <property type="entry name" value="2,3-DIKETO-L-GULONATE TRAP TRANSPORTER SMALL PERMEASE PROTEIN YIAM"/>
    <property type="match status" value="1"/>
</dbReference>
<keyword evidence="5 9" id="KW-0812">Transmembrane</keyword>
<evidence type="ECO:0000256" key="7">
    <source>
        <dbReference type="ARBA" id="ARBA00023136"/>
    </source>
</evidence>
<dbReference type="PANTHER" id="PTHR35011">
    <property type="entry name" value="2,3-DIKETO-L-GULONATE TRAP TRANSPORTER SMALL PERMEASE PROTEIN YIAM"/>
    <property type="match status" value="1"/>
</dbReference>
<accession>A0A1G9GZU1</accession>
<keyword evidence="3" id="KW-1003">Cell membrane</keyword>
<reference evidence="11 12" key="1">
    <citation type="submission" date="2016-10" db="EMBL/GenBank/DDBJ databases">
        <authorList>
            <person name="de Groot N.N."/>
        </authorList>
    </citation>
    <scope>NUCLEOTIDE SEQUENCE [LARGE SCALE GENOMIC DNA]</scope>
    <source>
        <strain evidence="11 12">DSM 14789</strain>
    </source>
</reference>
<keyword evidence="12" id="KW-1185">Reference proteome</keyword>
<comment type="function">
    <text evidence="9">Part of the tripartite ATP-independent periplasmic (TRAP) transport system.</text>
</comment>
<evidence type="ECO:0000256" key="3">
    <source>
        <dbReference type="ARBA" id="ARBA00022475"/>
    </source>
</evidence>
<keyword evidence="6 9" id="KW-1133">Transmembrane helix</keyword>
<feature type="transmembrane region" description="Helical" evidence="9">
    <location>
        <begin position="111"/>
        <end position="133"/>
    </location>
</feature>
<dbReference type="RefSeq" id="WP_089725793.1">
    <property type="nucleotide sequence ID" value="NZ_FNGI01000001.1"/>
</dbReference>
<evidence type="ECO:0000256" key="1">
    <source>
        <dbReference type="ARBA" id="ARBA00004429"/>
    </source>
</evidence>
<organism evidence="11 12">
    <name type="scientific">Modicisalibacter muralis</name>
    <dbReference type="NCBI Taxonomy" id="119000"/>
    <lineage>
        <taxon>Bacteria</taxon>
        <taxon>Pseudomonadati</taxon>
        <taxon>Pseudomonadota</taxon>
        <taxon>Gammaproteobacteria</taxon>
        <taxon>Oceanospirillales</taxon>
        <taxon>Halomonadaceae</taxon>
        <taxon>Modicisalibacter</taxon>
    </lineage>
</organism>
<keyword evidence="7 9" id="KW-0472">Membrane</keyword>
<proteinExistence type="inferred from homology"/>
<dbReference type="EMBL" id="FNGI01000001">
    <property type="protein sequence ID" value="SDL05783.1"/>
    <property type="molecule type" value="Genomic_DNA"/>
</dbReference>
<feature type="transmembrane region" description="Helical" evidence="9">
    <location>
        <begin position="68"/>
        <end position="91"/>
    </location>
</feature>
<evidence type="ECO:0000313" key="12">
    <source>
        <dbReference type="Proteomes" id="UP000198654"/>
    </source>
</evidence>
<keyword evidence="2 9" id="KW-0813">Transport</keyword>
<comment type="similarity">
    <text evidence="8 9">Belongs to the TRAP transporter small permease family.</text>
</comment>
<evidence type="ECO:0000313" key="11">
    <source>
        <dbReference type="EMBL" id="SDL05783.1"/>
    </source>
</evidence>
<sequence>MTPVWHRLEAYASSPFKRHFLHGLALLDRSSYYAIIVAMGMMTLLVSVQVFARYVLAYSIDSATELSRLFFVWSIFLAIPHGIKCGIHVGIDALVGLLPEGAQRQLARLMALLAALLMVALFWLGLGAVINNWQQLMPTIPVTSAVFYIAVLVCAGHSCLHLIAQVLQVEPLPSAPAASEEGETS</sequence>
<evidence type="ECO:0000259" key="10">
    <source>
        <dbReference type="Pfam" id="PF04290"/>
    </source>
</evidence>
<dbReference type="AlphaFoldDB" id="A0A1G9GZU1"/>
<dbReference type="InterPro" id="IPR055348">
    <property type="entry name" value="DctQ"/>
</dbReference>
<dbReference type="Pfam" id="PF04290">
    <property type="entry name" value="DctQ"/>
    <property type="match status" value="1"/>
</dbReference>
<feature type="transmembrane region" description="Helical" evidence="9">
    <location>
        <begin position="32"/>
        <end position="56"/>
    </location>
</feature>
<comment type="subcellular location">
    <subcellularLocation>
        <location evidence="1 9">Cell inner membrane</location>
        <topology evidence="1 9">Multi-pass membrane protein</topology>
    </subcellularLocation>
</comment>
<dbReference type="GO" id="GO:0015740">
    <property type="term" value="P:C4-dicarboxylate transport"/>
    <property type="evidence" value="ECO:0007669"/>
    <property type="project" value="TreeGrafter"/>
</dbReference>
<dbReference type="GO" id="GO:0005886">
    <property type="term" value="C:plasma membrane"/>
    <property type="evidence" value="ECO:0007669"/>
    <property type="project" value="UniProtKB-SubCell"/>
</dbReference>
<evidence type="ECO:0000256" key="6">
    <source>
        <dbReference type="ARBA" id="ARBA00022989"/>
    </source>
</evidence>
<evidence type="ECO:0000256" key="4">
    <source>
        <dbReference type="ARBA" id="ARBA00022519"/>
    </source>
</evidence>
<feature type="domain" description="Tripartite ATP-independent periplasmic transporters DctQ component" evidence="10">
    <location>
        <begin position="42"/>
        <end position="168"/>
    </location>
</feature>
<evidence type="ECO:0000256" key="9">
    <source>
        <dbReference type="RuleBase" id="RU369079"/>
    </source>
</evidence>
<evidence type="ECO:0000256" key="2">
    <source>
        <dbReference type="ARBA" id="ARBA00022448"/>
    </source>
</evidence>
<gene>
    <name evidence="11" type="ORF">SAMN05661010_00864</name>
</gene>
<keyword evidence="4 9" id="KW-0997">Cell inner membrane</keyword>
<dbReference type="STRING" id="119000.SAMN05661010_00864"/>
<name>A0A1G9GZU1_9GAMM</name>
<evidence type="ECO:0000256" key="5">
    <source>
        <dbReference type="ARBA" id="ARBA00022692"/>
    </source>
</evidence>
<dbReference type="Proteomes" id="UP000198654">
    <property type="component" value="Unassembled WGS sequence"/>
</dbReference>